<feature type="region of interest" description="Disordered" evidence="1">
    <location>
        <begin position="22"/>
        <end position="53"/>
    </location>
</feature>
<protein>
    <submittedName>
        <fullName evidence="2">Uncharacterized protein</fullName>
    </submittedName>
</protein>
<dbReference type="Proteomes" id="UP000785679">
    <property type="component" value="Unassembled WGS sequence"/>
</dbReference>
<name>A0A8J8P2D0_HALGN</name>
<evidence type="ECO:0000313" key="3">
    <source>
        <dbReference type="Proteomes" id="UP000785679"/>
    </source>
</evidence>
<evidence type="ECO:0000256" key="1">
    <source>
        <dbReference type="SAM" id="MobiDB-lite"/>
    </source>
</evidence>
<reference evidence="2" key="1">
    <citation type="submission" date="2019-06" db="EMBL/GenBank/DDBJ databases">
        <authorList>
            <person name="Zheng W."/>
        </authorList>
    </citation>
    <scope>NUCLEOTIDE SEQUENCE</scope>
    <source>
        <strain evidence="2">QDHG01</strain>
    </source>
</reference>
<keyword evidence="3" id="KW-1185">Reference proteome</keyword>
<evidence type="ECO:0000313" key="2">
    <source>
        <dbReference type="EMBL" id="TNV84595.1"/>
    </source>
</evidence>
<gene>
    <name evidence="2" type="ORF">FGO68_gene3377</name>
</gene>
<accession>A0A8J8P2D0</accession>
<comment type="caution">
    <text evidence="2">The sequence shown here is derived from an EMBL/GenBank/DDBJ whole genome shotgun (WGS) entry which is preliminary data.</text>
</comment>
<dbReference type="AlphaFoldDB" id="A0A8J8P2D0"/>
<sequence>MELLRKVQSGLKGKKYVSFKVDANMKKQPTQGKGNPKQGAQGSASIAPQEVLNNDGFPYDMYITKLVEVMNEDHIPDPNDSPDWKSYKKGASVKLDPIKTEEEQADEVNPFEEYKSVLKQGSTKNLDSTVTVSLPPIAPVQTVSQNNQVIAQS</sequence>
<dbReference type="EMBL" id="RRYP01002611">
    <property type="protein sequence ID" value="TNV84595.1"/>
    <property type="molecule type" value="Genomic_DNA"/>
</dbReference>
<proteinExistence type="predicted"/>
<feature type="compositionally biased region" description="Polar residues" evidence="1">
    <location>
        <begin position="27"/>
        <end position="46"/>
    </location>
</feature>
<organism evidence="2 3">
    <name type="scientific">Halteria grandinella</name>
    <dbReference type="NCBI Taxonomy" id="5974"/>
    <lineage>
        <taxon>Eukaryota</taxon>
        <taxon>Sar</taxon>
        <taxon>Alveolata</taxon>
        <taxon>Ciliophora</taxon>
        <taxon>Intramacronucleata</taxon>
        <taxon>Spirotrichea</taxon>
        <taxon>Stichotrichia</taxon>
        <taxon>Sporadotrichida</taxon>
        <taxon>Halteriidae</taxon>
        <taxon>Halteria</taxon>
    </lineage>
</organism>